<evidence type="ECO:0000256" key="3">
    <source>
        <dbReference type="ARBA" id="ARBA00022741"/>
    </source>
</evidence>
<dbReference type="EC" id="6.3.5.7" evidence="8"/>
<keyword evidence="4 8" id="KW-0067">ATP-binding</keyword>
<dbReference type="Pfam" id="PF01425">
    <property type="entry name" value="Amidase"/>
    <property type="match status" value="1"/>
</dbReference>
<keyword evidence="2 8" id="KW-0436">Ligase</keyword>
<dbReference type="NCBIfam" id="TIGR00132">
    <property type="entry name" value="gatA"/>
    <property type="match status" value="1"/>
</dbReference>
<dbReference type="GO" id="GO:0005524">
    <property type="term" value="F:ATP binding"/>
    <property type="evidence" value="ECO:0007669"/>
    <property type="project" value="UniProtKB-KW"/>
</dbReference>
<dbReference type="InterPro" id="IPR036928">
    <property type="entry name" value="AS_sf"/>
</dbReference>
<evidence type="ECO:0000256" key="6">
    <source>
        <dbReference type="ARBA" id="ARBA00025295"/>
    </source>
</evidence>
<keyword evidence="3 8" id="KW-0547">Nucleotide-binding</keyword>
<comment type="similarity">
    <text evidence="1 8">Belongs to the amidase family. GatA subfamily.</text>
</comment>
<dbReference type="InterPro" id="IPR020556">
    <property type="entry name" value="Amidase_CS"/>
</dbReference>
<dbReference type="SUPFAM" id="SSF75304">
    <property type="entry name" value="Amidase signature (AS) enzymes"/>
    <property type="match status" value="1"/>
</dbReference>
<evidence type="ECO:0000256" key="7">
    <source>
        <dbReference type="ARBA" id="ARBA00047407"/>
    </source>
</evidence>
<dbReference type="PANTHER" id="PTHR11895:SF151">
    <property type="entry name" value="GLUTAMYL-TRNA(GLN) AMIDOTRANSFERASE SUBUNIT A"/>
    <property type="match status" value="1"/>
</dbReference>
<proteinExistence type="inferred from homology"/>
<dbReference type="GO" id="GO:0030956">
    <property type="term" value="C:glutamyl-tRNA(Gln) amidotransferase complex"/>
    <property type="evidence" value="ECO:0007669"/>
    <property type="project" value="InterPro"/>
</dbReference>
<feature type="active site" description="Charge relay system" evidence="8">
    <location>
        <position position="155"/>
    </location>
</feature>
<evidence type="ECO:0000256" key="1">
    <source>
        <dbReference type="ARBA" id="ARBA00008069"/>
    </source>
</evidence>
<evidence type="ECO:0000256" key="5">
    <source>
        <dbReference type="ARBA" id="ARBA00022917"/>
    </source>
</evidence>
<keyword evidence="5 8" id="KW-0648">Protein biosynthesis</keyword>
<dbReference type="Gene3D" id="3.90.1300.10">
    <property type="entry name" value="Amidase signature (AS) domain"/>
    <property type="match status" value="1"/>
</dbReference>
<sequence length="482" mass="50716">MRKLYEYSATELSSLLRGREVSAAEITEAALGRIEAVEGQVDAFLTVTADEARAAAERVDAKIAAGEELAPLAGIPVAVKDNICTRGVRTTCASRMLENFVPPYDATVTEKLEAQGAVLTGKTNMDEFAMGGSCENSYFKKTKNPWDTSRVPGGSSGGSAAAVASCEVPLALGSDTGGSVRCPASFCGIVGLKPTYGAVSRYGLVAFASSLDQIGPFGRTVDDVALLYGAICGHDPRDATSKNAALGEVRGEVKGLRLGVPKEYFGEGISPEVKAAVYAAVERLKGLGAEVVEISLPSTDYALAAYYIISSAEASSNLARYDGVKYGFSGNREGTLNDLYLSTRSQGFGAEVKRRIMLGTYVLSSGYYDAYYKRAKLLQGVIGQEFADAFEKCDAIVTPVNPTTAFKLGEKCDDPVQMYATDVCTVTVNIAGLPGVSLPCGSDAAGLPIGMQVIGPRFSETRLLSIAKCYETAVGGFAVKEM</sequence>
<feature type="active site" description="Acyl-ester intermediate" evidence="8">
    <location>
        <position position="179"/>
    </location>
</feature>
<dbReference type="AlphaFoldDB" id="A0A923L0D0"/>
<dbReference type="PROSITE" id="PS00571">
    <property type="entry name" value="AMIDASES"/>
    <property type="match status" value="1"/>
</dbReference>
<dbReference type="HAMAP" id="MF_00120">
    <property type="entry name" value="GatA"/>
    <property type="match status" value="1"/>
</dbReference>
<protein>
    <recommendedName>
        <fullName evidence="8">Glutamyl-tRNA(Gln) amidotransferase subunit A</fullName>
        <shortName evidence="8">Glu-ADT subunit A</shortName>
        <ecNumber evidence="8">6.3.5.7</ecNumber>
    </recommendedName>
</protein>
<evidence type="ECO:0000313" key="10">
    <source>
        <dbReference type="EMBL" id="MBC5580147.1"/>
    </source>
</evidence>
<gene>
    <name evidence="8 10" type="primary">gatA</name>
    <name evidence="10" type="ORF">H8S23_01355</name>
</gene>
<reference evidence="10" key="1">
    <citation type="submission" date="2020-08" db="EMBL/GenBank/DDBJ databases">
        <title>Genome public.</title>
        <authorList>
            <person name="Liu C."/>
            <person name="Sun Q."/>
        </authorList>
    </citation>
    <scope>NUCLEOTIDE SEQUENCE</scope>
    <source>
        <strain evidence="10">BX8</strain>
    </source>
</reference>
<evidence type="ECO:0000313" key="11">
    <source>
        <dbReference type="Proteomes" id="UP000659630"/>
    </source>
</evidence>
<accession>A0A923L0D0</accession>
<evidence type="ECO:0000259" key="9">
    <source>
        <dbReference type="Pfam" id="PF01425"/>
    </source>
</evidence>
<dbReference type="InterPro" id="IPR023631">
    <property type="entry name" value="Amidase_dom"/>
</dbReference>
<comment type="function">
    <text evidence="6 8">Allows the formation of correctly charged Gln-tRNA(Gln) through the transamidation of misacylated Glu-tRNA(Gln) in organisms which lack glutaminyl-tRNA synthetase. The reaction takes place in the presence of glutamine and ATP through an activated gamma-phospho-Glu-tRNA(Gln).</text>
</comment>
<evidence type="ECO:0000256" key="8">
    <source>
        <dbReference type="HAMAP-Rule" id="MF_00120"/>
    </source>
</evidence>
<feature type="active site" description="Charge relay system" evidence="8">
    <location>
        <position position="80"/>
    </location>
</feature>
<comment type="caution">
    <text evidence="10">The sequence shown here is derived from an EMBL/GenBank/DDBJ whole genome shotgun (WGS) entry which is preliminary data.</text>
</comment>
<dbReference type="PANTHER" id="PTHR11895">
    <property type="entry name" value="TRANSAMIDASE"/>
    <property type="match status" value="1"/>
</dbReference>
<comment type="subunit">
    <text evidence="8">Heterotrimer of A, B and C subunits.</text>
</comment>
<evidence type="ECO:0000256" key="4">
    <source>
        <dbReference type="ARBA" id="ARBA00022840"/>
    </source>
</evidence>
<dbReference type="RefSeq" id="WP_186886518.1">
    <property type="nucleotide sequence ID" value="NZ_JACONZ010000001.1"/>
</dbReference>
<feature type="domain" description="Amidase" evidence="9">
    <location>
        <begin position="25"/>
        <end position="464"/>
    </location>
</feature>
<keyword evidence="11" id="KW-1185">Reference proteome</keyword>
<name>A0A923L0D0_9FIRM</name>
<evidence type="ECO:0000256" key="2">
    <source>
        <dbReference type="ARBA" id="ARBA00022598"/>
    </source>
</evidence>
<dbReference type="InterPro" id="IPR000120">
    <property type="entry name" value="Amidase"/>
</dbReference>
<comment type="catalytic activity">
    <reaction evidence="7 8">
        <text>L-glutamyl-tRNA(Gln) + L-glutamine + ATP + H2O = L-glutaminyl-tRNA(Gln) + L-glutamate + ADP + phosphate + H(+)</text>
        <dbReference type="Rhea" id="RHEA:17521"/>
        <dbReference type="Rhea" id="RHEA-COMP:9681"/>
        <dbReference type="Rhea" id="RHEA-COMP:9684"/>
        <dbReference type="ChEBI" id="CHEBI:15377"/>
        <dbReference type="ChEBI" id="CHEBI:15378"/>
        <dbReference type="ChEBI" id="CHEBI:29985"/>
        <dbReference type="ChEBI" id="CHEBI:30616"/>
        <dbReference type="ChEBI" id="CHEBI:43474"/>
        <dbReference type="ChEBI" id="CHEBI:58359"/>
        <dbReference type="ChEBI" id="CHEBI:78520"/>
        <dbReference type="ChEBI" id="CHEBI:78521"/>
        <dbReference type="ChEBI" id="CHEBI:456216"/>
        <dbReference type="EC" id="6.3.5.7"/>
    </reaction>
</comment>
<dbReference type="EMBL" id="JACONZ010000001">
    <property type="protein sequence ID" value="MBC5580147.1"/>
    <property type="molecule type" value="Genomic_DNA"/>
</dbReference>
<dbReference type="InterPro" id="IPR004412">
    <property type="entry name" value="GatA"/>
</dbReference>
<organism evidence="10 11">
    <name type="scientific">Anaerofilum hominis</name>
    <dbReference type="NCBI Taxonomy" id="2763016"/>
    <lineage>
        <taxon>Bacteria</taxon>
        <taxon>Bacillati</taxon>
        <taxon>Bacillota</taxon>
        <taxon>Clostridia</taxon>
        <taxon>Eubacteriales</taxon>
        <taxon>Oscillospiraceae</taxon>
        <taxon>Anaerofilum</taxon>
    </lineage>
</organism>
<dbReference type="GO" id="GO:0006412">
    <property type="term" value="P:translation"/>
    <property type="evidence" value="ECO:0007669"/>
    <property type="project" value="UniProtKB-UniRule"/>
</dbReference>
<dbReference type="GO" id="GO:0050567">
    <property type="term" value="F:glutaminyl-tRNA synthase (glutamine-hydrolyzing) activity"/>
    <property type="evidence" value="ECO:0007669"/>
    <property type="project" value="UniProtKB-UniRule"/>
</dbReference>
<dbReference type="Proteomes" id="UP000659630">
    <property type="component" value="Unassembled WGS sequence"/>
</dbReference>